<proteinExistence type="predicted"/>
<dbReference type="CDD" id="cd00093">
    <property type="entry name" value="HTH_XRE"/>
    <property type="match status" value="1"/>
</dbReference>
<accession>A0A367FWZ6</accession>
<evidence type="ECO:0000259" key="2">
    <source>
        <dbReference type="PROSITE" id="PS50943"/>
    </source>
</evidence>
<dbReference type="GO" id="GO:0003677">
    <property type="term" value="F:DNA binding"/>
    <property type="evidence" value="ECO:0007669"/>
    <property type="project" value="UniProtKB-KW"/>
</dbReference>
<dbReference type="InterPro" id="IPR001387">
    <property type="entry name" value="Cro/C1-type_HTH"/>
</dbReference>
<dbReference type="Gene3D" id="1.10.260.40">
    <property type="entry name" value="lambda repressor-like DNA-binding domains"/>
    <property type="match status" value="1"/>
</dbReference>
<dbReference type="PROSITE" id="PS50943">
    <property type="entry name" value="HTH_CROC1"/>
    <property type="match status" value="1"/>
</dbReference>
<dbReference type="InterPro" id="IPR010982">
    <property type="entry name" value="Lambda_DNA-bd_dom_sf"/>
</dbReference>
<dbReference type="EMBL" id="PSQG01000025">
    <property type="protein sequence ID" value="RCH42241.1"/>
    <property type="molecule type" value="Genomic_DNA"/>
</dbReference>
<organism evidence="3 4">
    <name type="scientific">Blautia obeum</name>
    <dbReference type="NCBI Taxonomy" id="40520"/>
    <lineage>
        <taxon>Bacteria</taxon>
        <taxon>Bacillati</taxon>
        <taxon>Bacillota</taxon>
        <taxon>Clostridia</taxon>
        <taxon>Lachnospirales</taxon>
        <taxon>Lachnospiraceae</taxon>
        <taxon>Blautia</taxon>
    </lineage>
</organism>
<evidence type="ECO:0000256" key="1">
    <source>
        <dbReference type="ARBA" id="ARBA00023125"/>
    </source>
</evidence>
<reference evidence="3 4" key="1">
    <citation type="submission" date="2018-02" db="EMBL/GenBank/DDBJ databases">
        <title>Complete genome sequencing of Faecalibacterium prausnitzii strains isolated from the human gut.</title>
        <authorList>
            <person name="Fitzgerald B.C."/>
            <person name="Shkoporov A.N."/>
            <person name="Ross P.R."/>
            <person name="Hill C."/>
        </authorList>
    </citation>
    <scope>NUCLEOTIDE SEQUENCE [LARGE SCALE GENOMIC DNA]</scope>
    <source>
        <strain evidence="3 4">APC942/31-1</strain>
    </source>
</reference>
<dbReference type="AlphaFoldDB" id="A0A367FWZ6"/>
<evidence type="ECO:0000313" key="4">
    <source>
        <dbReference type="Proteomes" id="UP000253208"/>
    </source>
</evidence>
<comment type="caution">
    <text evidence="3">The sequence shown here is derived from an EMBL/GenBank/DDBJ whole genome shotgun (WGS) entry which is preliminary data.</text>
</comment>
<gene>
    <name evidence="3" type="ORF">C4886_15025</name>
</gene>
<feature type="domain" description="HTH cro/C1-type" evidence="2">
    <location>
        <begin position="28"/>
        <end position="82"/>
    </location>
</feature>
<dbReference type="Pfam" id="PF01381">
    <property type="entry name" value="HTH_3"/>
    <property type="match status" value="1"/>
</dbReference>
<dbReference type="SMART" id="SM00530">
    <property type="entry name" value="HTH_XRE"/>
    <property type="match status" value="1"/>
</dbReference>
<protein>
    <submittedName>
        <fullName evidence="3">XRE family transcriptional regulator</fullName>
    </submittedName>
</protein>
<dbReference type="SUPFAM" id="SSF47413">
    <property type="entry name" value="lambda repressor-like DNA-binding domains"/>
    <property type="match status" value="1"/>
</dbReference>
<dbReference type="PANTHER" id="PTHR46558:SF11">
    <property type="entry name" value="HTH-TYPE TRANSCRIPTIONAL REGULATOR XRE"/>
    <property type="match status" value="1"/>
</dbReference>
<dbReference type="PANTHER" id="PTHR46558">
    <property type="entry name" value="TRACRIPTIONAL REGULATORY PROTEIN-RELATED-RELATED"/>
    <property type="match status" value="1"/>
</dbReference>
<dbReference type="Proteomes" id="UP000253208">
    <property type="component" value="Unassembled WGS sequence"/>
</dbReference>
<sequence>MIFIICDILIIAFKEVDNMQESSISEKIKELRTDLKMNQKNFSAAIGIRQSTLSSYENGVVTPSNDVLLTIAQKFHVSLDWLFGLSENKVQISTLSDILWVLLQMNESNELRYELDINNKLPGDIETETQKWYAGLRFYGNDPEHSLNADMCNFLADLQENRESLESYFTGKDMFDMWKKQTLEYYTSKPVTHKEIEELDFETRIRKRDELLTQKFSNNEQK</sequence>
<keyword evidence="1" id="KW-0238">DNA-binding</keyword>
<evidence type="ECO:0000313" key="3">
    <source>
        <dbReference type="EMBL" id="RCH42241.1"/>
    </source>
</evidence>
<name>A0A367FWZ6_9FIRM</name>